<proteinExistence type="predicted"/>
<sequence length="87" mass="9835">MLKNIAKRDQLKCNLFLVSVPKLYRKAFEDVIGVPGDPSDDRLSSHVRRCDMAVFVFERLSGGVEDDHYVAIHVSADIDDSHRPLLP</sequence>
<evidence type="ECO:0000313" key="2">
    <source>
        <dbReference type="WBParaSite" id="ACAC_0000301001-mRNA-1"/>
    </source>
</evidence>
<dbReference type="WBParaSite" id="ACAC_0000301001-mRNA-1">
    <property type="protein sequence ID" value="ACAC_0000301001-mRNA-1"/>
    <property type="gene ID" value="ACAC_0000301001"/>
</dbReference>
<reference evidence="2" key="2">
    <citation type="submission" date="2017-02" db="UniProtKB">
        <authorList>
            <consortium name="WormBaseParasite"/>
        </authorList>
    </citation>
    <scope>IDENTIFICATION</scope>
</reference>
<evidence type="ECO:0000313" key="1">
    <source>
        <dbReference type="Proteomes" id="UP000035642"/>
    </source>
</evidence>
<name>A0A0K0CZ77_ANGCA</name>
<accession>A0A0K0CZ77</accession>
<dbReference type="Proteomes" id="UP000035642">
    <property type="component" value="Unassembled WGS sequence"/>
</dbReference>
<keyword evidence="1" id="KW-1185">Reference proteome</keyword>
<organism evidence="1 2">
    <name type="scientific">Angiostrongylus cantonensis</name>
    <name type="common">Rat lungworm</name>
    <dbReference type="NCBI Taxonomy" id="6313"/>
    <lineage>
        <taxon>Eukaryota</taxon>
        <taxon>Metazoa</taxon>
        <taxon>Ecdysozoa</taxon>
        <taxon>Nematoda</taxon>
        <taxon>Chromadorea</taxon>
        <taxon>Rhabditida</taxon>
        <taxon>Rhabditina</taxon>
        <taxon>Rhabditomorpha</taxon>
        <taxon>Strongyloidea</taxon>
        <taxon>Metastrongylidae</taxon>
        <taxon>Angiostrongylus</taxon>
    </lineage>
</organism>
<reference evidence="1" key="1">
    <citation type="submission" date="2012-09" db="EMBL/GenBank/DDBJ databases">
        <authorList>
            <person name="Martin A.A."/>
        </authorList>
    </citation>
    <scope>NUCLEOTIDE SEQUENCE</scope>
</reference>
<dbReference type="AlphaFoldDB" id="A0A0K0CZ77"/>
<protein>
    <submittedName>
        <fullName evidence="2">Uncharacterized protein</fullName>
    </submittedName>
</protein>